<dbReference type="GO" id="GO:0000122">
    <property type="term" value="P:negative regulation of transcription by RNA polymerase II"/>
    <property type="evidence" value="ECO:0007669"/>
    <property type="project" value="TreeGrafter"/>
</dbReference>
<dbReference type="Proteomes" id="UP000799640">
    <property type="component" value="Unassembled WGS sequence"/>
</dbReference>
<feature type="region of interest" description="Disordered" evidence="9">
    <location>
        <begin position="152"/>
        <end position="202"/>
    </location>
</feature>
<feature type="domain" description="Zinc finger C2H2 LYAR-type" evidence="10">
    <location>
        <begin position="30"/>
        <end position="57"/>
    </location>
</feature>
<keyword evidence="5" id="KW-0862">Zinc</keyword>
<keyword evidence="6" id="KW-0539">Nucleus</keyword>
<dbReference type="GO" id="GO:0006364">
    <property type="term" value="P:rRNA processing"/>
    <property type="evidence" value="ECO:0007669"/>
    <property type="project" value="TreeGrafter"/>
</dbReference>
<dbReference type="GO" id="GO:0003677">
    <property type="term" value="F:DNA binding"/>
    <property type="evidence" value="ECO:0007669"/>
    <property type="project" value="InterPro"/>
</dbReference>
<feature type="compositionally biased region" description="Basic and acidic residues" evidence="9">
    <location>
        <begin position="364"/>
        <end position="379"/>
    </location>
</feature>
<evidence type="ECO:0000256" key="7">
    <source>
        <dbReference type="ARBA" id="ARBA00061084"/>
    </source>
</evidence>
<dbReference type="FunFam" id="3.30.1490.490:FF:000001">
    <property type="entry name" value="cell growth-regulating nucleolar protein-like"/>
    <property type="match status" value="1"/>
</dbReference>
<comment type="subcellular location">
    <subcellularLocation>
        <location evidence="1">Nucleus</location>
    </subcellularLocation>
</comment>
<dbReference type="GO" id="GO:0008270">
    <property type="term" value="F:zinc ion binding"/>
    <property type="evidence" value="ECO:0007669"/>
    <property type="project" value="UniProtKB-KW"/>
</dbReference>
<dbReference type="Gene3D" id="3.30.1490.490">
    <property type="match status" value="1"/>
</dbReference>
<evidence type="ECO:0000313" key="12">
    <source>
        <dbReference type="Proteomes" id="UP000799640"/>
    </source>
</evidence>
<evidence type="ECO:0000256" key="3">
    <source>
        <dbReference type="ARBA" id="ARBA00022737"/>
    </source>
</evidence>
<proteinExistence type="inferred from homology"/>
<organism evidence="11 12">
    <name type="scientific">Trichodelitschia bisporula</name>
    <dbReference type="NCBI Taxonomy" id="703511"/>
    <lineage>
        <taxon>Eukaryota</taxon>
        <taxon>Fungi</taxon>
        <taxon>Dikarya</taxon>
        <taxon>Ascomycota</taxon>
        <taxon>Pezizomycotina</taxon>
        <taxon>Dothideomycetes</taxon>
        <taxon>Dothideomycetes incertae sedis</taxon>
        <taxon>Phaeotrichales</taxon>
        <taxon>Phaeotrichaceae</taxon>
        <taxon>Trichodelitschia</taxon>
    </lineage>
</organism>
<dbReference type="Pfam" id="PF08790">
    <property type="entry name" value="zf-LYAR"/>
    <property type="match status" value="1"/>
</dbReference>
<dbReference type="EMBL" id="ML996687">
    <property type="protein sequence ID" value="KAF2405398.1"/>
    <property type="molecule type" value="Genomic_DNA"/>
</dbReference>
<comment type="similarity">
    <text evidence="7">Belongs to the UPF0743 family.</text>
</comment>
<accession>A0A6G1IAS1</accession>
<keyword evidence="3" id="KW-0677">Repeat</keyword>
<dbReference type="InterPro" id="IPR036236">
    <property type="entry name" value="Znf_C2H2_sf"/>
</dbReference>
<sequence>MVSFSCEGCGDVLTKKKLDSHKNHCYGAEFTCLDCMVHFRGVEYRAHTSCVSEAQKYQGALYKDPKNKKRPPPVNTSTALVPRDAAQDKKPEDRVAIVDAPPPAPSPPPMVNVFQFMVDDASAVDDRMLPAPEVDEMDRDDDTPGYYPAYPNIDAYRLPDSPADTNGGDGKAYQTPAPRPHLGHMRTISQDSTAKKKRKRGEVADLDVAGARAYGGDVVMTDVPSLPHSGLTGGMNRLLSRQELPPSPDYSGGDGADRDMDLLSPIKKPKQHHGEEERRGREKSRSKRGEKEKDKSKPKDKKKDKSSKSKDKKEDKKEKEKEKTKEKTKDKKLEVEKRSRRESDSRHSVPGRWERRRTISGTSDKGREAPRLKAIEYHPDTPSPTESGAMIVRPRAATMALSSGESSASQPEKAAAEMFLAYITKGPDSERGLSVNKALKRWRRDRTGSGRKAGEEEKELWRALRVRRNETGEVVLFV</sequence>
<keyword evidence="2" id="KW-0479">Metal-binding</keyword>
<dbReference type="AlphaFoldDB" id="A0A6G1IAS1"/>
<keyword evidence="4 8" id="KW-0863">Zinc-finger</keyword>
<keyword evidence="12" id="KW-1185">Reference proteome</keyword>
<gene>
    <name evidence="11" type="ORF">EJ06DRAFT_24183</name>
</gene>
<reference evidence="11" key="1">
    <citation type="journal article" date="2020" name="Stud. Mycol.">
        <title>101 Dothideomycetes genomes: a test case for predicting lifestyles and emergence of pathogens.</title>
        <authorList>
            <person name="Haridas S."/>
            <person name="Albert R."/>
            <person name="Binder M."/>
            <person name="Bloem J."/>
            <person name="Labutti K."/>
            <person name="Salamov A."/>
            <person name="Andreopoulos B."/>
            <person name="Baker S."/>
            <person name="Barry K."/>
            <person name="Bills G."/>
            <person name="Bluhm B."/>
            <person name="Cannon C."/>
            <person name="Castanera R."/>
            <person name="Culley D."/>
            <person name="Daum C."/>
            <person name="Ezra D."/>
            <person name="Gonzalez J."/>
            <person name="Henrissat B."/>
            <person name="Kuo A."/>
            <person name="Liang C."/>
            <person name="Lipzen A."/>
            <person name="Lutzoni F."/>
            <person name="Magnuson J."/>
            <person name="Mondo S."/>
            <person name="Nolan M."/>
            <person name="Ohm R."/>
            <person name="Pangilinan J."/>
            <person name="Park H.-J."/>
            <person name="Ramirez L."/>
            <person name="Alfaro M."/>
            <person name="Sun H."/>
            <person name="Tritt A."/>
            <person name="Yoshinaga Y."/>
            <person name="Zwiers L.-H."/>
            <person name="Turgeon B."/>
            <person name="Goodwin S."/>
            <person name="Spatafora J."/>
            <person name="Crous P."/>
            <person name="Grigoriev I."/>
        </authorList>
    </citation>
    <scope>NUCLEOTIDE SEQUENCE</scope>
    <source>
        <strain evidence="11">CBS 262.69</strain>
    </source>
</reference>
<dbReference type="InterPro" id="IPR039999">
    <property type="entry name" value="LYAR"/>
</dbReference>
<dbReference type="PANTHER" id="PTHR13100:SF10">
    <property type="entry name" value="CELL GROWTH-REGULATING NUCLEOLAR PROTEIN"/>
    <property type="match status" value="1"/>
</dbReference>
<dbReference type="InterPro" id="IPR014898">
    <property type="entry name" value="Znf_C2H2_LYAR"/>
</dbReference>
<evidence type="ECO:0000313" key="11">
    <source>
        <dbReference type="EMBL" id="KAF2405398.1"/>
    </source>
</evidence>
<evidence type="ECO:0000256" key="4">
    <source>
        <dbReference type="ARBA" id="ARBA00022771"/>
    </source>
</evidence>
<dbReference type="PROSITE" id="PS51804">
    <property type="entry name" value="ZF_C2HC_LYAR"/>
    <property type="match status" value="2"/>
</dbReference>
<evidence type="ECO:0000256" key="5">
    <source>
        <dbReference type="ARBA" id="ARBA00022833"/>
    </source>
</evidence>
<evidence type="ECO:0000256" key="1">
    <source>
        <dbReference type="ARBA" id="ARBA00004123"/>
    </source>
</evidence>
<evidence type="ECO:0000256" key="2">
    <source>
        <dbReference type="ARBA" id="ARBA00022723"/>
    </source>
</evidence>
<dbReference type="GO" id="GO:0005730">
    <property type="term" value="C:nucleolus"/>
    <property type="evidence" value="ECO:0007669"/>
    <property type="project" value="TreeGrafter"/>
</dbReference>
<evidence type="ECO:0000256" key="9">
    <source>
        <dbReference type="SAM" id="MobiDB-lite"/>
    </source>
</evidence>
<dbReference type="OrthoDB" id="21474at2759"/>
<feature type="compositionally biased region" description="Basic and acidic residues" evidence="9">
    <location>
        <begin position="287"/>
        <end position="357"/>
    </location>
</feature>
<evidence type="ECO:0000256" key="6">
    <source>
        <dbReference type="ARBA" id="ARBA00023242"/>
    </source>
</evidence>
<feature type="region of interest" description="Disordered" evidence="9">
    <location>
        <begin position="231"/>
        <end position="388"/>
    </location>
</feature>
<dbReference type="SUPFAM" id="SSF57667">
    <property type="entry name" value="beta-beta-alpha zinc fingers"/>
    <property type="match status" value="2"/>
</dbReference>
<evidence type="ECO:0000259" key="10">
    <source>
        <dbReference type="Pfam" id="PF08790"/>
    </source>
</evidence>
<dbReference type="PANTHER" id="PTHR13100">
    <property type="entry name" value="CELL GROWTH-REGULATING NUCLEOLAR PROTEIN LYAR"/>
    <property type="match status" value="1"/>
</dbReference>
<evidence type="ECO:0000256" key="8">
    <source>
        <dbReference type="PROSITE-ProRule" id="PRU01145"/>
    </source>
</evidence>
<feature type="region of interest" description="Disordered" evidence="9">
    <location>
        <begin position="61"/>
        <end position="92"/>
    </location>
</feature>
<protein>
    <recommendedName>
        <fullName evidence="10">Zinc finger C2H2 LYAR-type domain-containing protein</fullName>
    </recommendedName>
</protein>
<name>A0A6G1IAS1_9PEZI</name>